<dbReference type="Pfam" id="PF09651">
    <property type="entry name" value="Cas_APE2256"/>
    <property type="match status" value="1"/>
</dbReference>
<name>A0A6V8PCU0_9ACTN</name>
<dbReference type="Proteomes" id="UP000588083">
    <property type="component" value="Unassembled WGS sequence"/>
</dbReference>
<evidence type="ECO:0000313" key="6">
    <source>
        <dbReference type="Proteomes" id="UP000588083"/>
    </source>
</evidence>
<dbReference type="EMBL" id="BLSD01000048">
    <property type="protein sequence ID" value="GFP39371.1"/>
    <property type="molecule type" value="Genomic_DNA"/>
</dbReference>
<feature type="domain" description="HD-CE" evidence="2">
    <location>
        <begin position="355"/>
        <end position="547"/>
    </location>
</feature>
<gene>
    <name evidence="3" type="ORF">HKBW3S34_01422</name>
    <name evidence="4" type="ORF">HKBW3S47_01070</name>
</gene>
<feature type="domain" description="CRISPR system ring nuclease SSO1393-like" evidence="1">
    <location>
        <begin position="93"/>
        <end position="246"/>
    </location>
</feature>
<dbReference type="Pfam" id="PF24391">
    <property type="entry name" value="HD-CE"/>
    <property type="match status" value="1"/>
</dbReference>
<dbReference type="AlphaFoldDB" id="A0A6V8PCU0"/>
<dbReference type="Proteomes" id="UP000569018">
    <property type="component" value="Unassembled WGS sequence"/>
</dbReference>
<keyword evidence="6" id="KW-1185">Reference proteome</keyword>
<reference evidence="5 6" key="1">
    <citation type="journal article" date="2020" name="Front. Microbiol.">
        <title>Single-cell genomics of novel Actinobacteria with the Wood-Ljungdahl pathway discovered in a serpentinizing system.</title>
        <authorList>
            <person name="Merino N."/>
            <person name="Kawai M."/>
            <person name="Boyd E.S."/>
            <person name="Colman D.R."/>
            <person name="McGlynn S.E."/>
            <person name="Nealson K.H."/>
            <person name="Kurokawa K."/>
            <person name="Hongoh Y."/>
        </authorList>
    </citation>
    <scope>NUCLEOTIDE SEQUENCE [LARGE SCALE GENOMIC DNA]</scope>
    <source>
        <strain evidence="3 6">S34</strain>
        <strain evidence="4 5">S47</strain>
    </source>
</reference>
<sequence>MSSKSSNLEKNRVSTVNHKNQKSCYLVSVGTSLVINYEKRHRQDINYARIDLHNQGFQAVTSHEAGLTNATYCLYFDTIIGDLKNVHFSVLEQASAELSSLLRWRDETGKFPGFSAEDCIVLITTQTAEGILCAYALQNIFKTHWDKIKKDSTNQPFPNDFVSIEYVKGLGKATDPAFEETGLPEFLNYLHRAIVDYRAEGYEVILVPTGGYKALIPYMVLVGILHGVPLRYVYEESPRVLELPKIPLGLDMERWVREKFRLQGVLGKDYNPDDQQYKQLDHDFQSLLERDPQGKFSLSALGNFLEAVYRDLSWRSPLQLASGKTHLLDSLDDDLKEKFDRLVRIGHLIWKGDRVPEMVDHSLRHHYDLFELAERFLLPILDNNPNFLKPEELFILLGALYLHDCGHTLGTIYGSDEKPIRLFPTEIRDYHHILGYERLRHHDIASYVSKDLYEGLGWADTLQATWDDFLEIIATVGLFHRKDMPIGDGEAPYNKCPYFRNEYPPLMRNEAWPLKFRGNQMSPNRVALLVCLLRIIDSLDCQRARSGDQMEIDFHLAQIGSEAEEEKNRAGLFEKIVKGILKNDFAELSQAIQSSINGYRKRESKDHSVTAKAATTHATTTQLRGVLTKIKQKCNYDGTTAGLIFEYVLSRFRVDFKEYQKEHYADHVFVKQILIDAQRGDRISDNGDRHKTRFTIDIEVDQEIVEELALRPEEVAQKKRALLGNMREEYEMKEDSAKDIPAKTIVKDILEESGVTIEYGIDESC</sequence>
<dbReference type="Gene3D" id="3.40.50.10770">
    <property type="entry name" value="Hypothetical protein VC1899 like domain (Restriction endonuclease-like)"/>
    <property type="match status" value="1"/>
</dbReference>
<evidence type="ECO:0000313" key="3">
    <source>
        <dbReference type="EMBL" id="GFP30502.1"/>
    </source>
</evidence>
<proteinExistence type="predicted"/>
<organism evidence="3 6">
    <name type="scientific">Candidatus Hakubella thermalkaliphila</name>
    <dbReference type="NCBI Taxonomy" id="2754717"/>
    <lineage>
        <taxon>Bacteria</taxon>
        <taxon>Bacillati</taxon>
        <taxon>Actinomycetota</taxon>
        <taxon>Actinomycetota incertae sedis</taxon>
        <taxon>Candidatus Hakubellales</taxon>
        <taxon>Candidatus Hakubellaceae</taxon>
        <taxon>Candidatus Hakubella</taxon>
    </lineage>
</organism>
<evidence type="ECO:0000259" key="2">
    <source>
        <dbReference type="Pfam" id="PF24391"/>
    </source>
</evidence>
<comment type="caution">
    <text evidence="3">The sequence shown here is derived from an EMBL/GenBank/DDBJ whole genome shotgun (WGS) entry which is preliminary data.</text>
</comment>
<protein>
    <submittedName>
        <fullName evidence="3">Uncharacterized protein</fullName>
    </submittedName>
</protein>
<evidence type="ECO:0000259" key="1">
    <source>
        <dbReference type="Pfam" id="PF09651"/>
    </source>
</evidence>
<dbReference type="EMBL" id="BLRZ01000072">
    <property type="protein sequence ID" value="GFP30502.1"/>
    <property type="molecule type" value="Genomic_DNA"/>
</dbReference>
<evidence type="ECO:0000313" key="4">
    <source>
        <dbReference type="EMBL" id="GFP39371.1"/>
    </source>
</evidence>
<accession>A0A6V8PCU0</accession>
<dbReference type="Gene3D" id="1.10.3210.10">
    <property type="entry name" value="Hypothetical protein af1432"/>
    <property type="match status" value="1"/>
</dbReference>
<evidence type="ECO:0000313" key="5">
    <source>
        <dbReference type="Proteomes" id="UP000569018"/>
    </source>
</evidence>
<dbReference type="InterPro" id="IPR013442">
    <property type="entry name" value="SSO1393-like"/>
</dbReference>
<dbReference type="InterPro" id="IPR056471">
    <property type="entry name" value="HD-CE"/>
</dbReference>